<dbReference type="KEGG" id="clt:CM240_0400"/>
<evidence type="ECO:0000313" key="10">
    <source>
        <dbReference type="EMBL" id="CDM67567.1"/>
    </source>
</evidence>
<dbReference type="Pfam" id="PF03063">
    <property type="entry name" value="Prismane"/>
    <property type="match status" value="1"/>
</dbReference>
<dbReference type="SUPFAM" id="SSF56821">
    <property type="entry name" value="Prismane protein-like"/>
    <property type="match status" value="1"/>
</dbReference>
<name>W6RZX2_9CLOT</name>
<dbReference type="AlphaFoldDB" id="W6RZX2"/>
<dbReference type="Proteomes" id="UP000019426">
    <property type="component" value="Chromosome M2/40_rep1"/>
</dbReference>
<dbReference type="NCBIfam" id="TIGR01702">
    <property type="entry name" value="CO_DH_cata"/>
    <property type="match status" value="1"/>
</dbReference>
<dbReference type="GO" id="GO:0043885">
    <property type="term" value="F:anaerobic carbon-monoxide dehydrogenase activity"/>
    <property type="evidence" value="ECO:0007669"/>
    <property type="project" value="UniProtKB-EC"/>
</dbReference>
<dbReference type="PANTHER" id="PTHR30109">
    <property type="entry name" value="HYDROXYLAMINE REDUCTASE"/>
    <property type="match status" value="1"/>
</dbReference>
<evidence type="ECO:0000256" key="4">
    <source>
        <dbReference type="ARBA" id="ARBA00022596"/>
    </source>
</evidence>
<evidence type="ECO:0000256" key="3">
    <source>
        <dbReference type="ARBA" id="ARBA00022485"/>
    </source>
</evidence>
<dbReference type="HOGENOM" id="CLU_030631_0_0_9"/>
<dbReference type="GO" id="GO:0051539">
    <property type="term" value="F:4 iron, 4 sulfur cluster binding"/>
    <property type="evidence" value="ECO:0007669"/>
    <property type="project" value="UniProtKB-KW"/>
</dbReference>
<dbReference type="PATRIC" id="fig|1216932.3.peg.383"/>
<evidence type="ECO:0000256" key="1">
    <source>
        <dbReference type="ARBA" id="ARBA00001966"/>
    </source>
</evidence>
<evidence type="ECO:0000256" key="8">
    <source>
        <dbReference type="ARBA" id="ARBA00023014"/>
    </source>
</evidence>
<dbReference type="OrthoDB" id="5478720at2"/>
<dbReference type="GO" id="GO:0042542">
    <property type="term" value="P:response to hydrogen peroxide"/>
    <property type="evidence" value="ECO:0007669"/>
    <property type="project" value="TreeGrafter"/>
</dbReference>
<evidence type="ECO:0000313" key="11">
    <source>
        <dbReference type="Proteomes" id="UP000019426"/>
    </source>
</evidence>
<dbReference type="STRING" id="1216932.CM240_0400"/>
<organism evidence="10 11">
    <name type="scientific">Clostridium bornimense</name>
    <dbReference type="NCBI Taxonomy" id="1216932"/>
    <lineage>
        <taxon>Bacteria</taxon>
        <taxon>Bacillati</taxon>
        <taxon>Bacillota</taxon>
        <taxon>Clostridia</taxon>
        <taxon>Eubacteriales</taxon>
        <taxon>Clostridiaceae</taxon>
        <taxon>Clostridium</taxon>
    </lineage>
</organism>
<dbReference type="PANTHER" id="PTHR30109:SF4">
    <property type="entry name" value="CARBON MONOXIDE DEHYDROGENASE"/>
    <property type="match status" value="1"/>
</dbReference>
<keyword evidence="3" id="KW-0004">4Fe-4S</keyword>
<keyword evidence="8" id="KW-0411">Iron-sulfur</keyword>
<dbReference type="InterPro" id="IPR011254">
    <property type="entry name" value="Prismane-like_sf"/>
</dbReference>
<proteinExistence type="predicted"/>
<dbReference type="GO" id="GO:0050418">
    <property type="term" value="F:hydroxylamine reductase activity"/>
    <property type="evidence" value="ECO:0007669"/>
    <property type="project" value="TreeGrafter"/>
</dbReference>
<comment type="cofactor">
    <cofactor evidence="1">
        <name>[4Fe-4S] cluster</name>
        <dbReference type="ChEBI" id="CHEBI:49883"/>
    </cofactor>
</comment>
<evidence type="ECO:0000256" key="7">
    <source>
        <dbReference type="ARBA" id="ARBA00023004"/>
    </source>
</evidence>
<dbReference type="EMBL" id="HG917868">
    <property type="protein sequence ID" value="CDM67567.1"/>
    <property type="molecule type" value="Genomic_DNA"/>
</dbReference>
<accession>W6RZX2</accession>
<keyword evidence="11" id="KW-1185">Reference proteome</keyword>
<dbReference type="Gene3D" id="3.40.50.2030">
    <property type="match status" value="2"/>
</dbReference>
<keyword evidence="4" id="KW-0533">Nickel</keyword>
<dbReference type="GO" id="GO:0016151">
    <property type="term" value="F:nickel cation binding"/>
    <property type="evidence" value="ECO:0007669"/>
    <property type="project" value="InterPro"/>
</dbReference>
<dbReference type="InterPro" id="IPR010047">
    <property type="entry name" value="CODH"/>
</dbReference>
<protein>
    <recommendedName>
        <fullName evidence="2">anaerobic carbon-monoxide dehydrogenase</fullName>
        <ecNumber evidence="2">1.2.7.4</ecNumber>
    </recommendedName>
</protein>
<dbReference type="eggNOG" id="COG1151">
    <property type="taxonomic scope" value="Bacteria"/>
</dbReference>
<evidence type="ECO:0000256" key="5">
    <source>
        <dbReference type="ARBA" id="ARBA00022723"/>
    </source>
</evidence>
<comment type="catalytic activity">
    <reaction evidence="9">
        <text>CO + 2 oxidized [2Fe-2S]-[ferredoxin] + H2O = 2 reduced [2Fe-2S]-[ferredoxin] + CO2 + 2 H(+)</text>
        <dbReference type="Rhea" id="RHEA:21040"/>
        <dbReference type="Rhea" id="RHEA-COMP:10000"/>
        <dbReference type="Rhea" id="RHEA-COMP:10001"/>
        <dbReference type="ChEBI" id="CHEBI:15377"/>
        <dbReference type="ChEBI" id="CHEBI:15378"/>
        <dbReference type="ChEBI" id="CHEBI:16526"/>
        <dbReference type="ChEBI" id="CHEBI:17245"/>
        <dbReference type="ChEBI" id="CHEBI:33737"/>
        <dbReference type="ChEBI" id="CHEBI:33738"/>
        <dbReference type="EC" id="1.2.7.4"/>
    </reaction>
</comment>
<evidence type="ECO:0000256" key="6">
    <source>
        <dbReference type="ARBA" id="ARBA00023002"/>
    </source>
</evidence>
<dbReference type="InterPro" id="IPR016101">
    <property type="entry name" value="CO_DH_a-bundle"/>
</dbReference>
<dbReference type="EC" id="1.2.7.4" evidence="2"/>
<keyword evidence="7" id="KW-0408">Iron</keyword>
<dbReference type="Gene3D" id="1.20.1270.30">
    <property type="match status" value="1"/>
</dbReference>
<dbReference type="RefSeq" id="WP_044036006.1">
    <property type="nucleotide sequence ID" value="NZ_HG917868.1"/>
</dbReference>
<gene>
    <name evidence="10" type="ORF">CM240_0400</name>
</gene>
<reference evidence="10 11" key="1">
    <citation type="submission" date="2013-11" db="EMBL/GenBank/DDBJ databases">
        <title>Complete genome sequence of Clostridum sp. M2/40.</title>
        <authorList>
            <person name="Wibberg D."/>
            <person name="Puehler A."/>
            <person name="Schlueter A."/>
        </authorList>
    </citation>
    <scope>NUCLEOTIDE SEQUENCE [LARGE SCALE GENOMIC DNA]</scope>
    <source>
        <strain evidence="11">M2/40</strain>
    </source>
</reference>
<dbReference type="GO" id="GO:0006091">
    <property type="term" value="P:generation of precursor metabolites and energy"/>
    <property type="evidence" value="ECO:0007669"/>
    <property type="project" value="InterPro"/>
</dbReference>
<sequence length="676" mass="73290">MFKLRRSKVKYHHEVLGGHHHGHHHSHGGGANVNDYLEAVAEYRKTFPSKQDVLEKTPDPAVREMLLNMEQIGCDTAFDRFDKQQPQCSFGIAGACCKICYMGPCKITKKSPKGVCGADADLIVARNFTRALAGGVAAHGAHAREVILALKSAAEGKLDLPIIGEEKVINTAKQFGIYEEGKTVKELASKLADILLDDLSRTIPDEYKTIKACAPAERQKVWSDLGIMPISAYHEVFEALHRTGAATDGDADNVLQQFLRCGLAFVFSGVVGSAIATDSLFGIGNRTTSRVNVGALKKGYVNIAVHGHSPVLVSEIVKQGQSEEFIKLAKENGAKGIQFYGICCSGLSAMYRYNGVIPLSNAVGAEMVLGTGALDLWVADVQDVFPSIMDVANCFKTTVVTTSDSARLPGAEHYAYDHEHSNLDETTKIAKKIVTRAIESFRDRQGMPVFIPPYEVEAEVGFSVEYIESLYGSVKPIADGLKNGDILGIVNIVGCNNPRVIYEKATVDVATKLIENNVLILTNGCASFPLLKLGFCNTSALKKTGAKLRKFLEKDNLPPVWHVGECIDNARSSGFFAKIAAEVGHDIKDMPYGLSSPEWSNEKGIGAALGFRLFGINSYHCVYAPVQGSDKVTEFITEGTKKTLGSSMKVNTDPDALAELIISDLKEKRLALGWSI</sequence>
<keyword evidence="6 10" id="KW-0560">Oxidoreductase</keyword>
<dbReference type="InterPro" id="IPR016099">
    <property type="entry name" value="Prismane-like_a/b-sand"/>
</dbReference>
<keyword evidence="5" id="KW-0479">Metal-binding</keyword>
<dbReference type="InterPro" id="IPR004137">
    <property type="entry name" value="HCP/CODH"/>
</dbReference>
<evidence type="ECO:0000256" key="2">
    <source>
        <dbReference type="ARBA" id="ARBA00012819"/>
    </source>
</evidence>
<dbReference type="GO" id="GO:0004601">
    <property type="term" value="F:peroxidase activity"/>
    <property type="evidence" value="ECO:0007669"/>
    <property type="project" value="TreeGrafter"/>
</dbReference>
<evidence type="ECO:0000256" key="9">
    <source>
        <dbReference type="ARBA" id="ARBA00048733"/>
    </source>
</evidence>